<feature type="domain" description="HTH luxR-type" evidence="1">
    <location>
        <begin position="260"/>
        <end position="317"/>
    </location>
</feature>
<dbReference type="SMART" id="SM00421">
    <property type="entry name" value="HTH_LUXR"/>
    <property type="match status" value="1"/>
</dbReference>
<reference evidence="2 3" key="1">
    <citation type="submission" date="2021-03" db="EMBL/GenBank/DDBJ databases">
        <authorList>
            <person name="So Y."/>
        </authorList>
    </citation>
    <scope>NUCLEOTIDE SEQUENCE [LARGE SCALE GENOMIC DNA]</scope>
    <source>
        <strain evidence="2 3">PWR1</strain>
    </source>
</reference>
<keyword evidence="3" id="KW-1185">Reference proteome</keyword>
<gene>
    <name evidence="2" type="ORF">J5Y09_00770</name>
</gene>
<dbReference type="Proteomes" id="UP000680815">
    <property type="component" value="Unassembled WGS sequence"/>
</dbReference>
<dbReference type="EMBL" id="JAGIYZ010000001">
    <property type="protein sequence ID" value="MBP0462429.1"/>
    <property type="molecule type" value="Genomic_DNA"/>
</dbReference>
<dbReference type="SUPFAM" id="SSF46894">
    <property type="entry name" value="C-terminal effector domain of the bipartite response regulators"/>
    <property type="match status" value="1"/>
</dbReference>
<dbReference type="Gene3D" id="1.10.10.10">
    <property type="entry name" value="Winged helix-like DNA-binding domain superfamily/Winged helix DNA-binding domain"/>
    <property type="match status" value="1"/>
</dbReference>
<evidence type="ECO:0000259" key="1">
    <source>
        <dbReference type="SMART" id="SM00421"/>
    </source>
</evidence>
<comment type="caution">
    <text evidence="2">The sequence shown here is derived from an EMBL/GenBank/DDBJ whole genome shotgun (WGS) entry which is preliminary data.</text>
</comment>
<accession>A0ABS4AM51</accession>
<evidence type="ECO:0000313" key="3">
    <source>
        <dbReference type="Proteomes" id="UP000680815"/>
    </source>
</evidence>
<dbReference type="RefSeq" id="WP_209349804.1">
    <property type="nucleotide sequence ID" value="NZ_JAGIYZ010000001.1"/>
</dbReference>
<name>A0ABS4AM51_9PROT</name>
<organism evidence="2 3">
    <name type="scientific">Roseomonas nitratireducens</name>
    <dbReference type="NCBI Taxonomy" id="2820810"/>
    <lineage>
        <taxon>Bacteria</taxon>
        <taxon>Pseudomonadati</taxon>
        <taxon>Pseudomonadota</taxon>
        <taxon>Alphaproteobacteria</taxon>
        <taxon>Acetobacterales</taxon>
        <taxon>Roseomonadaceae</taxon>
        <taxon>Roseomonas</taxon>
    </lineage>
</organism>
<dbReference type="InterPro" id="IPR016032">
    <property type="entry name" value="Sig_transdc_resp-reg_C-effctor"/>
</dbReference>
<evidence type="ECO:0000313" key="2">
    <source>
        <dbReference type="EMBL" id="MBP0462429.1"/>
    </source>
</evidence>
<proteinExistence type="predicted"/>
<dbReference type="InterPro" id="IPR036388">
    <property type="entry name" value="WH-like_DNA-bd_sf"/>
</dbReference>
<protein>
    <recommendedName>
        <fullName evidence="1">HTH luxR-type domain-containing protein</fullName>
    </recommendedName>
</protein>
<dbReference type="InterPro" id="IPR000792">
    <property type="entry name" value="Tscrpt_reg_LuxR_C"/>
</dbReference>
<sequence length="326" mass="31981">MSSIRGEALVPLFDAIHAGAACPDGWTTAFEAIARAIGAAAAGILVVDLPEGRARVLHGPPGLPDPPAALLRPEPAAPPPAGTALHLVLRRDAHRLVLLAARRPAGAGPFPDAAGALLARLVPALAQTLALAEAQAGEARLRAALDAVAGAILFAGPEAEVMHANRAGQAMLAAGVPLHLAGGRLAATGQAATAALRAAIRDAAAGRANGGPLPLPSPGAAPIAVHLLPLGGAAGGAAAALFLPDPAADPASGLRGLVAAYRLTGAEGALLALLLRGETMAGAALALGVAPCTARTHLSHLFAKTGTARQAELVALAARLTAPVRG</sequence>